<dbReference type="OrthoDB" id="408373at2759"/>
<name>A0A1Y1X0R0_9FUNG</name>
<dbReference type="Pfam" id="PF00561">
    <property type="entry name" value="Abhydrolase_1"/>
    <property type="match status" value="1"/>
</dbReference>
<feature type="non-terminal residue" evidence="2">
    <location>
        <position position="120"/>
    </location>
</feature>
<gene>
    <name evidence="2" type="ORF">K493DRAFT_138005</name>
</gene>
<accession>A0A1Y1X0R0</accession>
<organism evidence="2 3">
    <name type="scientific">Basidiobolus meristosporus CBS 931.73</name>
    <dbReference type="NCBI Taxonomy" id="1314790"/>
    <lineage>
        <taxon>Eukaryota</taxon>
        <taxon>Fungi</taxon>
        <taxon>Fungi incertae sedis</taxon>
        <taxon>Zoopagomycota</taxon>
        <taxon>Entomophthoromycotina</taxon>
        <taxon>Basidiobolomycetes</taxon>
        <taxon>Basidiobolales</taxon>
        <taxon>Basidiobolaceae</taxon>
        <taxon>Basidiobolus</taxon>
    </lineage>
</organism>
<dbReference type="Gene3D" id="3.40.50.1820">
    <property type="entry name" value="alpha/beta hydrolase"/>
    <property type="match status" value="1"/>
</dbReference>
<keyword evidence="3" id="KW-1185">Reference proteome</keyword>
<dbReference type="InterPro" id="IPR000073">
    <property type="entry name" value="AB_hydrolase_1"/>
</dbReference>
<feature type="non-terminal residue" evidence="2">
    <location>
        <position position="1"/>
    </location>
</feature>
<evidence type="ECO:0000259" key="1">
    <source>
        <dbReference type="Pfam" id="PF00561"/>
    </source>
</evidence>
<dbReference type="SUPFAM" id="SSF53474">
    <property type="entry name" value="alpha/beta-Hydrolases"/>
    <property type="match status" value="1"/>
</dbReference>
<dbReference type="STRING" id="1314790.A0A1Y1X0R0"/>
<evidence type="ECO:0000313" key="2">
    <source>
        <dbReference type="EMBL" id="ORX79401.1"/>
    </source>
</evidence>
<protein>
    <recommendedName>
        <fullName evidence="1">AB hydrolase-1 domain-containing protein</fullName>
    </recommendedName>
</protein>
<comment type="caution">
    <text evidence="2">The sequence shown here is derived from an EMBL/GenBank/DDBJ whole genome shotgun (WGS) entry which is preliminary data.</text>
</comment>
<dbReference type="InParanoid" id="A0A1Y1X0R0"/>
<dbReference type="InterPro" id="IPR029058">
    <property type="entry name" value="AB_hydrolase_fold"/>
</dbReference>
<dbReference type="EMBL" id="MCFE01000783">
    <property type="protein sequence ID" value="ORX79401.1"/>
    <property type="molecule type" value="Genomic_DNA"/>
</dbReference>
<reference evidence="2 3" key="1">
    <citation type="submission" date="2016-07" db="EMBL/GenBank/DDBJ databases">
        <title>Pervasive Adenine N6-methylation of Active Genes in Fungi.</title>
        <authorList>
            <consortium name="DOE Joint Genome Institute"/>
            <person name="Mondo S.J."/>
            <person name="Dannebaum R.O."/>
            <person name="Kuo R.C."/>
            <person name="Labutti K."/>
            <person name="Haridas S."/>
            <person name="Kuo A."/>
            <person name="Salamov A."/>
            <person name="Ahrendt S.R."/>
            <person name="Lipzen A."/>
            <person name="Sullivan W."/>
            <person name="Andreopoulos W.B."/>
            <person name="Clum A."/>
            <person name="Lindquist E."/>
            <person name="Daum C."/>
            <person name="Ramamoorthy G.K."/>
            <person name="Gryganskyi A."/>
            <person name="Culley D."/>
            <person name="Magnuson J.K."/>
            <person name="James T.Y."/>
            <person name="O'Malley M.A."/>
            <person name="Stajich J.E."/>
            <person name="Spatafora J.W."/>
            <person name="Visel A."/>
            <person name="Grigoriev I.V."/>
        </authorList>
    </citation>
    <scope>NUCLEOTIDE SEQUENCE [LARGE SCALE GENOMIC DNA]</scope>
    <source>
        <strain evidence="2 3">CBS 931.73</strain>
    </source>
</reference>
<sequence>YSWREDLLVLILGANGEAGIFQGLAEHHYTVVTYDQRGYSRSLLKTTEENETVDSHDTSRLITDAKDAHLLIQHLGSQPAYVFGSSSSTIVTLQLGKDYPDSIHTVIVHESPVLMQLPDS</sequence>
<dbReference type="Proteomes" id="UP000193498">
    <property type="component" value="Unassembled WGS sequence"/>
</dbReference>
<proteinExistence type="predicted"/>
<feature type="domain" description="AB hydrolase-1" evidence="1">
    <location>
        <begin position="17"/>
        <end position="111"/>
    </location>
</feature>
<dbReference type="AlphaFoldDB" id="A0A1Y1X0R0"/>
<evidence type="ECO:0000313" key="3">
    <source>
        <dbReference type="Proteomes" id="UP000193498"/>
    </source>
</evidence>